<evidence type="ECO:0008006" key="3">
    <source>
        <dbReference type="Google" id="ProtNLM"/>
    </source>
</evidence>
<organism evidence="1 2">
    <name type="scientific">Cyclobacterium lianum</name>
    <dbReference type="NCBI Taxonomy" id="388280"/>
    <lineage>
        <taxon>Bacteria</taxon>
        <taxon>Pseudomonadati</taxon>
        <taxon>Bacteroidota</taxon>
        <taxon>Cytophagia</taxon>
        <taxon>Cytophagales</taxon>
        <taxon>Cyclobacteriaceae</taxon>
        <taxon>Cyclobacterium</taxon>
    </lineage>
</organism>
<reference evidence="1 2" key="1">
    <citation type="submission" date="2016-11" db="EMBL/GenBank/DDBJ databases">
        <authorList>
            <person name="Jaros S."/>
            <person name="Januszkiewicz K."/>
            <person name="Wedrychowicz H."/>
        </authorList>
    </citation>
    <scope>NUCLEOTIDE SEQUENCE [LARGE SCALE GENOMIC DNA]</scope>
    <source>
        <strain evidence="1 2">CGMCC 1.6102</strain>
    </source>
</reference>
<dbReference type="EMBL" id="FRCY01000001">
    <property type="protein sequence ID" value="SHM42313.1"/>
    <property type="molecule type" value="Genomic_DNA"/>
</dbReference>
<dbReference type="RefSeq" id="WP_073090952.1">
    <property type="nucleotide sequence ID" value="NZ_FRCY01000001.1"/>
</dbReference>
<dbReference type="Pfam" id="PF13970">
    <property type="entry name" value="DUF4221"/>
    <property type="match status" value="1"/>
</dbReference>
<dbReference type="InterPro" id="IPR011044">
    <property type="entry name" value="Quino_amine_DH_bsu"/>
</dbReference>
<name>A0A1M7INW5_9BACT</name>
<evidence type="ECO:0000313" key="1">
    <source>
        <dbReference type="EMBL" id="SHM42313.1"/>
    </source>
</evidence>
<dbReference type="AlphaFoldDB" id="A0A1M7INW5"/>
<gene>
    <name evidence="1" type="ORF">SAMN04488057_101406</name>
</gene>
<protein>
    <recommendedName>
        <fullName evidence="3">DUF4221 domain-containing protein</fullName>
    </recommendedName>
</protein>
<proteinExistence type="predicted"/>
<dbReference type="InterPro" id="IPR025316">
    <property type="entry name" value="DUF4221"/>
</dbReference>
<accession>A0A1M7INW5</accession>
<keyword evidence="2" id="KW-1185">Reference proteome</keyword>
<dbReference type="SUPFAM" id="SSF50969">
    <property type="entry name" value="YVTN repeat-like/Quinoprotein amine dehydrogenase"/>
    <property type="match status" value="1"/>
</dbReference>
<dbReference type="Proteomes" id="UP000184513">
    <property type="component" value="Unassembled WGS sequence"/>
</dbReference>
<evidence type="ECO:0000313" key="2">
    <source>
        <dbReference type="Proteomes" id="UP000184513"/>
    </source>
</evidence>
<dbReference type="OrthoDB" id="833511at2"/>
<sequence>MRHCFYRSIFVFIIACSSPDEVGLTPLEIATDTVMVDPGEEILFLNFGLWASDLSDDKKYLYNVNSQEYAIEKINLNTLTFEKRYPFEREGPNGVGNFLRTFALINNDSLFISFHQNEHLFNWQGEKLKSFDIIEMGKEQGQLAEGDKTYKTISLSQDGSQYASLIVNSENKNASFALIDHIAKTFHKIALPGMEKTKDYELTLKEGQGILTMGLGRYLSKEGGNVIVGTEVSNELYVLDNTSGELNHIAYNNQLTPNEKSGNYPTEFGDRVQYSNFHRKIMEDISFMNPVWDEKKQVYYRFSYQMKYDDNAKPKDGQLYTPTTGADVYLSVLDKDFKLIAESHLQSMDERPPFHFAKDGKLWFFENLEDEMGFVRMDITW</sequence>